<dbReference type="SMART" id="SM00448">
    <property type="entry name" value="REC"/>
    <property type="match status" value="2"/>
</dbReference>
<evidence type="ECO:0000256" key="1">
    <source>
        <dbReference type="ARBA" id="ARBA00023125"/>
    </source>
</evidence>
<dbReference type="PANTHER" id="PTHR48111:SF15">
    <property type="entry name" value="OMPR SUBFAMILY"/>
    <property type="match status" value="1"/>
</dbReference>
<dbReference type="Gene3D" id="6.10.250.690">
    <property type="match status" value="1"/>
</dbReference>
<dbReference type="InterPro" id="IPR036641">
    <property type="entry name" value="HPT_dom_sf"/>
</dbReference>
<dbReference type="InterPro" id="IPR011006">
    <property type="entry name" value="CheY-like_superfamily"/>
</dbReference>
<dbReference type="GO" id="GO:0000976">
    <property type="term" value="F:transcription cis-regulatory region binding"/>
    <property type="evidence" value="ECO:0007669"/>
    <property type="project" value="TreeGrafter"/>
</dbReference>
<feature type="modified residue" description="4-aspartylphosphate" evidence="2">
    <location>
        <position position="541"/>
    </location>
</feature>
<reference evidence="6 7" key="2">
    <citation type="submission" date="2018-06" db="EMBL/GenBank/DDBJ databases">
        <title>Metagenomic assembly of (sub)arctic Cyanobacteria and their associated microbiome from non-axenic cultures.</title>
        <authorList>
            <person name="Baurain D."/>
        </authorList>
    </citation>
    <scope>NUCLEOTIDE SEQUENCE [LARGE SCALE GENOMIC DNA]</scope>
    <source>
        <strain evidence="6">ULC129bin1</strain>
    </source>
</reference>
<comment type="caution">
    <text evidence="6">The sequence shown here is derived from an EMBL/GenBank/DDBJ whole genome shotgun (WGS) entry which is preliminary data.</text>
</comment>
<evidence type="ECO:0008006" key="8">
    <source>
        <dbReference type="Google" id="ProtNLM"/>
    </source>
</evidence>
<name>A0A2W4TRS9_9CYAN</name>
<dbReference type="AlphaFoldDB" id="A0A2W4TRS9"/>
<protein>
    <recommendedName>
        <fullName evidence="8">Transcriptional regulator</fullName>
    </recommendedName>
</protein>
<sequence>MRILLVDDDAALMNILAEQLIKQRYVVDIAADGKIAEEWVSLFSYDFIILDKRLPDIEGIALCQRLRKQKVTSPILMLTAEANSATKVEALNAGADDYVVKPFDFEELFARIRALRRRDSNVLESGLQQGDLMIDPNTFEVFYQDRPLRMTPKEYAMLELFLRHPNQVFSLDAIIDNLWSFEDLPSGDAVRTHIKGLRQKLKAGGAPKDFVETVYGLGYRLKAIKPEDDAGASASAIAQSRSQSGSKKSNKSDLRAAIAAAWEKHQSSIQERIDVLEAAVTAVKEGQLSIELKTVGQSQAHKLAGSLGCFGFAEGSRIAREVEQLLKLDGPLTQPQRLHFSALVKNLRKSLKDGAENQAVANAAAIAPQILVVGADEDLHTALAAEAMAVGLQCAIAPDHKTAMASAKKLSLSGALIWTSTETFNEAVALLNALAPPSDETPALVITDIQDFAKRLQLVQQGATVILDSATSPTHAIAAMQETLKAASQSAKVVAIDDDPQVLALIETILLPWGFKTTTLDNPAQLFNTLESVQPDLLLMDVEMPEANGLEICRVLRADEKWRQIPILFLSVHDEDNTQHQAFNVGADDFISKSTMATELPTRLINRLKRTGKAAPALA</sequence>
<evidence type="ECO:0000259" key="4">
    <source>
        <dbReference type="PROSITE" id="PS50110"/>
    </source>
</evidence>
<dbReference type="PANTHER" id="PTHR48111">
    <property type="entry name" value="REGULATOR OF RPOS"/>
    <property type="match status" value="1"/>
</dbReference>
<dbReference type="GO" id="GO:0032993">
    <property type="term" value="C:protein-DNA complex"/>
    <property type="evidence" value="ECO:0007669"/>
    <property type="project" value="TreeGrafter"/>
</dbReference>
<feature type="domain" description="Response regulatory" evidence="4">
    <location>
        <begin position="492"/>
        <end position="608"/>
    </location>
</feature>
<dbReference type="PROSITE" id="PS51755">
    <property type="entry name" value="OMPR_PHOB"/>
    <property type="match status" value="1"/>
</dbReference>
<feature type="domain" description="Response regulatory" evidence="4">
    <location>
        <begin position="2"/>
        <end position="116"/>
    </location>
</feature>
<evidence type="ECO:0000259" key="5">
    <source>
        <dbReference type="PROSITE" id="PS51755"/>
    </source>
</evidence>
<dbReference type="InterPro" id="IPR001789">
    <property type="entry name" value="Sig_transdc_resp-reg_receiver"/>
</dbReference>
<dbReference type="Gene3D" id="1.10.10.10">
    <property type="entry name" value="Winged helix-like DNA-binding domain superfamily/Winged helix DNA-binding domain"/>
    <property type="match status" value="1"/>
</dbReference>
<dbReference type="Pfam" id="PF01627">
    <property type="entry name" value="Hpt"/>
    <property type="match status" value="1"/>
</dbReference>
<dbReference type="SMART" id="SM00862">
    <property type="entry name" value="Trans_reg_C"/>
    <property type="match status" value="1"/>
</dbReference>
<evidence type="ECO:0000313" key="6">
    <source>
        <dbReference type="EMBL" id="PZO09707.1"/>
    </source>
</evidence>
<dbReference type="SUPFAM" id="SSF52172">
    <property type="entry name" value="CheY-like"/>
    <property type="match status" value="2"/>
</dbReference>
<dbReference type="Proteomes" id="UP000249354">
    <property type="component" value="Unassembled WGS sequence"/>
</dbReference>
<proteinExistence type="predicted"/>
<evidence type="ECO:0000313" key="7">
    <source>
        <dbReference type="Proteomes" id="UP000249354"/>
    </source>
</evidence>
<accession>A0A2W4TRS9</accession>
<evidence type="ECO:0000256" key="2">
    <source>
        <dbReference type="PROSITE-ProRule" id="PRU00169"/>
    </source>
</evidence>
<organism evidence="6 7">
    <name type="scientific">Leptolyngbya foveolarum</name>
    <dbReference type="NCBI Taxonomy" id="47253"/>
    <lineage>
        <taxon>Bacteria</taxon>
        <taxon>Bacillati</taxon>
        <taxon>Cyanobacteriota</taxon>
        <taxon>Cyanophyceae</taxon>
        <taxon>Leptolyngbyales</taxon>
        <taxon>Leptolyngbyaceae</taxon>
        <taxon>Leptolyngbya group</taxon>
        <taxon>Leptolyngbya</taxon>
    </lineage>
</organism>
<feature type="domain" description="OmpR/PhoB-type" evidence="5">
    <location>
        <begin position="124"/>
        <end position="223"/>
    </location>
</feature>
<dbReference type="InterPro" id="IPR008207">
    <property type="entry name" value="Sig_transdc_His_kin_Hpt_dom"/>
</dbReference>
<dbReference type="PROSITE" id="PS50110">
    <property type="entry name" value="RESPONSE_REGULATORY"/>
    <property type="match status" value="2"/>
</dbReference>
<dbReference type="SUPFAM" id="SSF47226">
    <property type="entry name" value="Histidine-containing phosphotransfer domain, HPT domain"/>
    <property type="match status" value="1"/>
</dbReference>
<feature type="modified residue" description="4-aspartylphosphate" evidence="2">
    <location>
        <position position="51"/>
    </location>
</feature>
<keyword evidence="1 3" id="KW-0238">DNA-binding</keyword>
<evidence type="ECO:0000256" key="3">
    <source>
        <dbReference type="PROSITE-ProRule" id="PRU01091"/>
    </source>
</evidence>
<dbReference type="CDD" id="cd00383">
    <property type="entry name" value="trans_reg_C"/>
    <property type="match status" value="1"/>
</dbReference>
<reference evidence="7" key="1">
    <citation type="submission" date="2018-04" db="EMBL/GenBank/DDBJ databases">
        <authorList>
            <person name="Cornet L."/>
        </authorList>
    </citation>
    <scope>NUCLEOTIDE SEQUENCE [LARGE SCALE GENOMIC DNA]</scope>
</reference>
<dbReference type="EMBL" id="QBMC01000244">
    <property type="protein sequence ID" value="PZO09707.1"/>
    <property type="molecule type" value="Genomic_DNA"/>
</dbReference>
<keyword evidence="2" id="KW-0597">Phosphoprotein</keyword>
<dbReference type="InterPro" id="IPR036388">
    <property type="entry name" value="WH-like_DNA-bd_sf"/>
</dbReference>
<dbReference type="GO" id="GO:0006355">
    <property type="term" value="P:regulation of DNA-templated transcription"/>
    <property type="evidence" value="ECO:0007669"/>
    <property type="project" value="InterPro"/>
</dbReference>
<dbReference type="GO" id="GO:0000156">
    <property type="term" value="F:phosphorelay response regulator activity"/>
    <property type="evidence" value="ECO:0007669"/>
    <property type="project" value="TreeGrafter"/>
</dbReference>
<dbReference type="InterPro" id="IPR039420">
    <property type="entry name" value="WalR-like"/>
</dbReference>
<dbReference type="Pfam" id="PF00072">
    <property type="entry name" value="Response_reg"/>
    <property type="match status" value="2"/>
</dbReference>
<gene>
    <name evidence="6" type="ORF">DCF25_21455</name>
</gene>
<dbReference type="Pfam" id="PF00486">
    <property type="entry name" value="Trans_reg_C"/>
    <property type="match status" value="1"/>
</dbReference>
<dbReference type="InterPro" id="IPR001867">
    <property type="entry name" value="OmpR/PhoB-type_DNA-bd"/>
</dbReference>
<feature type="DNA-binding region" description="OmpR/PhoB-type" evidence="3">
    <location>
        <begin position="124"/>
        <end position="223"/>
    </location>
</feature>
<dbReference type="GO" id="GO:0005829">
    <property type="term" value="C:cytosol"/>
    <property type="evidence" value="ECO:0007669"/>
    <property type="project" value="TreeGrafter"/>
</dbReference>
<dbReference type="Gene3D" id="3.40.50.2300">
    <property type="match status" value="2"/>
</dbReference>